<feature type="region of interest" description="Disordered" evidence="1">
    <location>
        <begin position="185"/>
        <end position="207"/>
    </location>
</feature>
<dbReference type="Proteomes" id="UP001521116">
    <property type="component" value="Unassembled WGS sequence"/>
</dbReference>
<feature type="transmembrane region" description="Helical" evidence="2">
    <location>
        <begin position="132"/>
        <end position="153"/>
    </location>
</feature>
<keyword evidence="2" id="KW-0472">Membrane</keyword>
<evidence type="ECO:0000256" key="2">
    <source>
        <dbReference type="SAM" id="Phobius"/>
    </source>
</evidence>
<dbReference type="EMBL" id="JAJVDC020000104">
    <property type="protein sequence ID" value="KAL1624686.1"/>
    <property type="molecule type" value="Genomic_DNA"/>
</dbReference>
<gene>
    <name evidence="3" type="ORF">SLS56_007749</name>
</gene>
<comment type="caution">
    <text evidence="3">The sequence shown here is derived from an EMBL/GenBank/DDBJ whole genome shotgun (WGS) entry which is preliminary data.</text>
</comment>
<accession>A0ABR3SM59</accession>
<evidence type="ECO:0000256" key="1">
    <source>
        <dbReference type="SAM" id="MobiDB-lite"/>
    </source>
</evidence>
<organism evidence="3 4">
    <name type="scientific">Neofusicoccum ribis</name>
    <dbReference type="NCBI Taxonomy" id="45134"/>
    <lineage>
        <taxon>Eukaryota</taxon>
        <taxon>Fungi</taxon>
        <taxon>Dikarya</taxon>
        <taxon>Ascomycota</taxon>
        <taxon>Pezizomycotina</taxon>
        <taxon>Dothideomycetes</taxon>
        <taxon>Dothideomycetes incertae sedis</taxon>
        <taxon>Botryosphaeriales</taxon>
        <taxon>Botryosphaeriaceae</taxon>
        <taxon>Neofusicoccum</taxon>
    </lineage>
</organism>
<evidence type="ECO:0000313" key="3">
    <source>
        <dbReference type="EMBL" id="KAL1624686.1"/>
    </source>
</evidence>
<keyword evidence="2" id="KW-0812">Transmembrane</keyword>
<sequence>MYHLIRYNQALLERIDGLTGDGHHVFTVNSTWVGPCHWQYVSAADSGDFIDSGAVDVTNRKATPAVTWQPAGSGVACGVQTVTSSLSAGQEVTVTVTATTTTVTTSSDGDSLSTAEAACDGGRQAQTISGGAGIGIGLAIGAVGTGLLTAAAWSCLRRRQSRRPDPPRPAYYTYELNNSIAPLELNLPRRERPGNGAVELPSTPRSK</sequence>
<keyword evidence="4" id="KW-1185">Reference proteome</keyword>
<keyword evidence="2" id="KW-1133">Transmembrane helix</keyword>
<reference evidence="3 4" key="1">
    <citation type="submission" date="2024-02" db="EMBL/GenBank/DDBJ databases">
        <title>De novo assembly and annotation of 12 fungi associated with fruit tree decline syndrome in Ontario, Canada.</title>
        <authorList>
            <person name="Sulman M."/>
            <person name="Ellouze W."/>
            <person name="Ilyukhin E."/>
        </authorList>
    </citation>
    <scope>NUCLEOTIDE SEQUENCE [LARGE SCALE GENOMIC DNA]</scope>
    <source>
        <strain evidence="3 4">M1-105</strain>
    </source>
</reference>
<evidence type="ECO:0000313" key="4">
    <source>
        <dbReference type="Proteomes" id="UP001521116"/>
    </source>
</evidence>
<proteinExistence type="predicted"/>
<name>A0ABR3SM59_9PEZI</name>
<protein>
    <submittedName>
        <fullName evidence="3">Uncharacterized protein</fullName>
    </submittedName>
</protein>